<dbReference type="AlphaFoldDB" id="Q95S68"/>
<proteinExistence type="evidence at transcript level"/>
<accession>Q95S68</accession>
<dbReference type="EMBL" id="AY060934">
    <property type="protein sequence ID" value="AAL28482.1"/>
    <property type="molecule type" value="mRNA"/>
</dbReference>
<protein>
    <submittedName>
        <fullName evidence="2">GM07606p</fullName>
    </submittedName>
</protein>
<keyword evidence="1" id="KW-0472">Membrane</keyword>
<reference evidence="2" key="1">
    <citation type="submission" date="2001-10" db="EMBL/GenBank/DDBJ databases">
        <authorList>
            <person name="Stapleton M."/>
            <person name="Brokstein P."/>
            <person name="Hong L."/>
            <person name="Agbayani A."/>
            <person name="Carlson J."/>
            <person name="Champe M."/>
            <person name="Chavez C."/>
            <person name="Dorsett V."/>
            <person name="Farfan D."/>
            <person name="Frise E."/>
            <person name="George R."/>
            <person name="Gonzalez M."/>
            <person name="Guarin H."/>
            <person name="Li P."/>
            <person name="Liao G."/>
            <person name="Miranda A."/>
            <person name="Mungall C.J."/>
            <person name="Nunoo J."/>
            <person name="Pacleb J."/>
            <person name="Paragas V."/>
            <person name="Park S."/>
            <person name="Phouanenavong S."/>
            <person name="Wan K."/>
            <person name="Yu C."/>
            <person name="Lewis S.E."/>
            <person name="Rubin G.M."/>
            <person name="Celniker S."/>
        </authorList>
    </citation>
    <scope>NUCLEOTIDE SEQUENCE</scope>
</reference>
<sequence>MKRKMYLPFWKGHSFKVGKAYCIVSRLTKYLKYLRTTKKDHNDQIDLLFFFLSECFIFIYVSDKSSFAYLIF</sequence>
<evidence type="ECO:0000256" key="1">
    <source>
        <dbReference type="SAM" id="Phobius"/>
    </source>
</evidence>
<organism evidence="2">
    <name type="scientific">Drosophila melanogaster</name>
    <name type="common">Fruit fly</name>
    <dbReference type="NCBI Taxonomy" id="7227"/>
    <lineage>
        <taxon>Eukaryota</taxon>
        <taxon>Metazoa</taxon>
        <taxon>Ecdysozoa</taxon>
        <taxon>Arthropoda</taxon>
        <taxon>Hexapoda</taxon>
        <taxon>Insecta</taxon>
        <taxon>Pterygota</taxon>
        <taxon>Neoptera</taxon>
        <taxon>Endopterygota</taxon>
        <taxon>Diptera</taxon>
        <taxon>Brachycera</taxon>
        <taxon>Muscomorpha</taxon>
        <taxon>Ephydroidea</taxon>
        <taxon>Drosophilidae</taxon>
        <taxon>Drosophila</taxon>
        <taxon>Sophophora</taxon>
    </lineage>
</organism>
<feature type="transmembrane region" description="Helical" evidence="1">
    <location>
        <begin position="45"/>
        <end position="62"/>
    </location>
</feature>
<keyword evidence="1" id="KW-1133">Transmembrane helix</keyword>
<evidence type="ECO:0000313" key="2">
    <source>
        <dbReference type="EMBL" id="AAL28482.1"/>
    </source>
</evidence>
<keyword evidence="1" id="KW-0812">Transmembrane</keyword>
<name>Q95S68_DROME</name>